<proteinExistence type="predicted"/>
<dbReference type="Gene3D" id="2.60.40.2420">
    <property type="match status" value="1"/>
</dbReference>
<sequence>MKQYILNIILIVMMVFLMQNTFAQVVYTEVKAKIEIEKIENLLAITGTVENLKAEFKNISYKLSVLKVDKSNSNKSNNAQDGRVTLEPIQKINLSKTQVNFTQDDEIIILLLIYDDNNAVIGKDKVVFGGKDESRIAIPTPTDGLEMIGIVSNDTKTKLGNDFYDYFYSEYSKLKIKSHKIVTVREELTFGRTTRIMIDVDGEIIDEFISRPDEEFLKYMAESSSAKLFKYFKSIERQNKFITQY</sequence>
<dbReference type="Proteomes" id="UP001589589">
    <property type="component" value="Unassembled WGS sequence"/>
</dbReference>
<comment type="function">
    <text evidence="1">May be involved in the biogenesis of curli organelles.</text>
</comment>
<comment type="caution">
    <text evidence="4">The sequence shown here is derived from an EMBL/GenBank/DDBJ whole genome shotgun (WGS) entry which is preliminary data.</text>
</comment>
<dbReference type="InterPro" id="IPR053722">
    <property type="entry name" value="Curli_assembly_CsgC/AgfC"/>
</dbReference>
<dbReference type="EMBL" id="JBHMEX010000013">
    <property type="protein sequence ID" value="MFB9063174.1"/>
    <property type="molecule type" value="Genomic_DNA"/>
</dbReference>
<name>A0ABV5FI02_9FLAO</name>
<evidence type="ECO:0000313" key="4">
    <source>
        <dbReference type="EMBL" id="MFB9063174.1"/>
    </source>
</evidence>
<reference evidence="4 5" key="1">
    <citation type="submission" date="2024-09" db="EMBL/GenBank/DDBJ databases">
        <authorList>
            <person name="Sun Q."/>
            <person name="Mori K."/>
        </authorList>
    </citation>
    <scope>NUCLEOTIDE SEQUENCE [LARGE SCALE GENOMIC DNA]</scope>
    <source>
        <strain evidence="4 5">CECT 7908</strain>
    </source>
</reference>
<evidence type="ECO:0000256" key="1">
    <source>
        <dbReference type="ARBA" id="ARBA00003989"/>
    </source>
</evidence>
<dbReference type="InterPro" id="IPR018900">
    <property type="entry name" value="Curli_CsgE"/>
</dbReference>
<organism evidence="4 5">
    <name type="scientific">Flavobacterium branchiarum</name>
    <dbReference type="NCBI Taxonomy" id="1114870"/>
    <lineage>
        <taxon>Bacteria</taxon>
        <taxon>Pseudomonadati</taxon>
        <taxon>Bacteroidota</taxon>
        <taxon>Flavobacteriia</taxon>
        <taxon>Flavobacteriales</taxon>
        <taxon>Flavobacteriaceae</taxon>
        <taxon>Flavobacterium</taxon>
    </lineage>
</organism>
<keyword evidence="3" id="KW-0732">Signal</keyword>
<dbReference type="Pfam" id="PF10627">
    <property type="entry name" value="CsgE"/>
    <property type="match status" value="1"/>
</dbReference>
<dbReference type="RefSeq" id="WP_290266002.1">
    <property type="nucleotide sequence ID" value="NZ_JAUFQQ010000005.1"/>
</dbReference>
<evidence type="ECO:0000313" key="5">
    <source>
        <dbReference type="Proteomes" id="UP001589589"/>
    </source>
</evidence>
<gene>
    <name evidence="4" type="ORF">ACFFUQ_04005</name>
</gene>
<accession>A0ABV5FI02</accession>
<evidence type="ECO:0000256" key="2">
    <source>
        <dbReference type="ARBA" id="ARBA00014024"/>
    </source>
</evidence>
<keyword evidence="5" id="KW-1185">Reference proteome</keyword>
<evidence type="ECO:0000256" key="3">
    <source>
        <dbReference type="ARBA" id="ARBA00022729"/>
    </source>
</evidence>
<protein>
    <recommendedName>
        <fullName evidence="2">Curli production assembly/transport component CsgE</fullName>
    </recommendedName>
</protein>